<evidence type="ECO:0000256" key="4">
    <source>
        <dbReference type="ARBA" id="ARBA00022989"/>
    </source>
</evidence>
<protein>
    <submittedName>
        <fullName evidence="7">H+ Antiporter protein</fullName>
    </submittedName>
</protein>
<dbReference type="OrthoDB" id="4368225at2"/>
<evidence type="ECO:0000256" key="1">
    <source>
        <dbReference type="ARBA" id="ARBA00004651"/>
    </source>
</evidence>
<feature type="transmembrane region" description="Helical" evidence="6">
    <location>
        <begin position="151"/>
        <end position="173"/>
    </location>
</feature>
<dbReference type="GO" id="GO:0022857">
    <property type="term" value="F:transmembrane transporter activity"/>
    <property type="evidence" value="ECO:0007669"/>
    <property type="project" value="InterPro"/>
</dbReference>
<feature type="transmembrane region" description="Helical" evidence="6">
    <location>
        <begin position="59"/>
        <end position="81"/>
    </location>
</feature>
<dbReference type="RefSeq" id="WP_051231742.1">
    <property type="nucleotide sequence ID" value="NZ_FKIF01000008.1"/>
</dbReference>
<dbReference type="Proteomes" id="UP000076848">
    <property type="component" value="Unassembled WGS sequence"/>
</dbReference>
<dbReference type="PANTHER" id="PTHR23513">
    <property type="entry name" value="INTEGRAL MEMBRANE EFFLUX PROTEIN-RELATED"/>
    <property type="match status" value="1"/>
</dbReference>
<evidence type="ECO:0000313" key="7">
    <source>
        <dbReference type="EMBL" id="SAI73044.1"/>
    </source>
</evidence>
<feature type="transmembrane region" description="Helical" evidence="6">
    <location>
        <begin position="123"/>
        <end position="145"/>
    </location>
</feature>
<keyword evidence="5 6" id="KW-0472">Membrane</keyword>
<accession>A0A157SRW4</accession>
<dbReference type="GO" id="GO:0005886">
    <property type="term" value="C:plasma membrane"/>
    <property type="evidence" value="ECO:0007669"/>
    <property type="project" value="UniProtKB-SubCell"/>
</dbReference>
<reference evidence="7 8" key="1">
    <citation type="submission" date="2016-04" db="EMBL/GenBank/DDBJ databases">
        <authorList>
            <consortium name="Pathogen Informatics"/>
        </authorList>
    </citation>
    <scope>NUCLEOTIDE SEQUENCE [LARGE SCALE GENOMIC DNA]</scope>
    <source>
        <strain evidence="7 8">H050680373</strain>
    </source>
</reference>
<evidence type="ECO:0000256" key="6">
    <source>
        <dbReference type="SAM" id="Phobius"/>
    </source>
</evidence>
<comment type="subcellular location">
    <subcellularLocation>
        <location evidence="1">Cell membrane</location>
        <topology evidence="1">Multi-pass membrane protein</topology>
    </subcellularLocation>
</comment>
<dbReference type="Gene3D" id="1.20.1250.20">
    <property type="entry name" value="MFS general substrate transporter like domains"/>
    <property type="match status" value="1"/>
</dbReference>
<keyword evidence="3 6" id="KW-0812">Transmembrane</keyword>
<dbReference type="InterPro" id="IPR011701">
    <property type="entry name" value="MFS"/>
</dbReference>
<organism evidence="7 8">
    <name type="scientific">Bordetella ansorpii</name>
    <dbReference type="NCBI Taxonomy" id="288768"/>
    <lineage>
        <taxon>Bacteria</taxon>
        <taxon>Pseudomonadati</taxon>
        <taxon>Pseudomonadota</taxon>
        <taxon>Betaproteobacteria</taxon>
        <taxon>Burkholderiales</taxon>
        <taxon>Alcaligenaceae</taxon>
        <taxon>Bordetella</taxon>
    </lineage>
</organism>
<evidence type="ECO:0000256" key="5">
    <source>
        <dbReference type="ARBA" id="ARBA00023136"/>
    </source>
</evidence>
<feature type="transmembrane region" description="Helical" evidence="6">
    <location>
        <begin position="12"/>
        <end position="33"/>
    </location>
</feature>
<dbReference type="PANTHER" id="PTHR23513:SF6">
    <property type="entry name" value="MAJOR FACILITATOR SUPERFAMILY ASSOCIATED DOMAIN-CONTAINING PROTEIN"/>
    <property type="match status" value="1"/>
</dbReference>
<dbReference type="AlphaFoldDB" id="A0A157SRW4"/>
<evidence type="ECO:0000256" key="2">
    <source>
        <dbReference type="ARBA" id="ARBA00022475"/>
    </source>
</evidence>
<keyword evidence="8" id="KW-1185">Reference proteome</keyword>
<dbReference type="InterPro" id="IPR036259">
    <property type="entry name" value="MFS_trans_sf"/>
</dbReference>
<evidence type="ECO:0000313" key="8">
    <source>
        <dbReference type="Proteomes" id="UP000076848"/>
    </source>
</evidence>
<feature type="transmembrane region" description="Helical" evidence="6">
    <location>
        <begin position="93"/>
        <end position="111"/>
    </location>
</feature>
<dbReference type="STRING" id="288768.SAMEA3906486_04429"/>
<name>A0A157SRW4_9BORD</name>
<proteinExistence type="predicted"/>
<gene>
    <name evidence="7" type="ORF">SAMEA3906486_04429</name>
</gene>
<keyword evidence="2" id="KW-1003">Cell membrane</keyword>
<feature type="transmembrane region" description="Helical" evidence="6">
    <location>
        <begin position="185"/>
        <end position="206"/>
    </location>
</feature>
<sequence length="283" mass="30072">MSIHLAGLVGTAFGFLFSAGLIKAAALPAVVVASRRNGGFGERLLRGTRIYLQTPRLRGLLALHLCAAAGGAMVFVNTIVIVRNFLDGSEQQVALALATFGGGSTLAALLLPKVLDRISDRCVMLSAATMMVLALLATAAAWIALPSWRDWALLLPAWGVLGVAYAGLVTPGGRLIRRSAHEEDLPAVFAAQFSFSHICWLLAYPLAGWVGLKFGLGVALAALSCLAVVGMLAAVRSWPRDDQSVLVHEHGDLPDDHAHLRSYGVAPHAHPFVIDTLHRRWPG</sequence>
<keyword evidence="4 6" id="KW-1133">Transmembrane helix</keyword>
<dbReference type="Pfam" id="PF07690">
    <property type="entry name" value="MFS_1"/>
    <property type="match status" value="1"/>
</dbReference>
<dbReference type="SUPFAM" id="SSF103473">
    <property type="entry name" value="MFS general substrate transporter"/>
    <property type="match status" value="1"/>
</dbReference>
<dbReference type="EMBL" id="FKIF01000008">
    <property type="protein sequence ID" value="SAI73044.1"/>
    <property type="molecule type" value="Genomic_DNA"/>
</dbReference>
<feature type="transmembrane region" description="Helical" evidence="6">
    <location>
        <begin position="212"/>
        <end position="235"/>
    </location>
</feature>
<evidence type="ECO:0000256" key="3">
    <source>
        <dbReference type="ARBA" id="ARBA00022692"/>
    </source>
</evidence>